<dbReference type="Pfam" id="PF00636">
    <property type="entry name" value="Ribonuclease_3"/>
    <property type="match status" value="1"/>
</dbReference>
<gene>
    <name evidence="2" type="ORF">LCPAC103_00530</name>
</gene>
<name>A0A481Z4M2_9VIRU</name>
<protein>
    <submittedName>
        <fullName evidence="2">Ribonuclease III</fullName>
    </submittedName>
</protein>
<dbReference type="SMART" id="SM00535">
    <property type="entry name" value="RIBOc"/>
    <property type="match status" value="1"/>
</dbReference>
<reference evidence="2" key="1">
    <citation type="journal article" date="2019" name="MBio">
        <title>Virus Genomes from Deep Sea Sediments Expand the Ocean Megavirome and Support Independent Origins of Viral Gigantism.</title>
        <authorList>
            <person name="Backstrom D."/>
            <person name="Yutin N."/>
            <person name="Jorgensen S.L."/>
            <person name="Dharamshi J."/>
            <person name="Homa F."/>
            <person name="Zaremba-Niedwiedzka K."/>
            <person name="Spang A."/>
            <person name="Wolf Y.I."/>
            <person name="Koonin E.V."/>
            <person name="Ettema T.J."/>
        </authorList>
    </citation>
    <scope>NUCLEOTIDE SEQUENCE</scope>
</reference>
<dbReference type="Gene3D" id="1.10.1520.10">
    <property type="entry name" value="Ribonuclease III domain"/>
    <property type="match status" value="1"/>
</dbReference>
<dbReference type="PROSITE" id="PS50142">
    <property type="entry name" value="RNASE_3_2"/>
    <property type="match status" value="1"/>
</dbReference>
<evidence type="ECO:0000313" key="2">
    <source>
        <dbReference type="EMBL" id="QBK90372.1"/>
    </source>
</evidence>
<dbReference type="InterPro" id="IPR000999">
    <property type="entry name" value="RNase_III_dom"/>
</dbReference>
<dbReference type="EMBL" id="MK500479">
    <property type="protein sequence ID" value="QBK90372.1"/>
    <property type="molecule type" value="Genomic_DNA"/>
</dbReference>
<evidence type="ECO:0000259" key="1">
    <source>
        <dbReference type="PROSITE" id="PS50142"/>
    </source>
</evidence>
<proteinExistence type="predicted"/>
<dbReference type="GO" id="GO:0006396">
    <property type="term" value="P:RNA processing"/>
    <property type="evidence" value="ECO:0007669"/>
    <property type="project" value="InterPro"/>
</dbReference>
<sequence length="469" mass="52709">MERWSQLLKKRLLELLSTNIIVGTKEITVVKDEAQRLAIVGDKPLPGEPKGGRTAMDFWRACFTPELLDPRPMHNYEVFETNGDSVLQSITFSLLSEKFPDSVTDEKLTLFKSIHLSKQSMAYISRKFRLPELIRPGTPANMINSESMAEDILEALFGAIYILVNRLFGVGKGTVVTTRLMLLMYGAEPFNLDALRKNPTTEFKEINEELGWLQRGKAIVGSAIKITPGRAEGRYTATMFISNQDVINELRSKGFTILPDQIFATGFGNSETEALETLYQDATRKYQEIGIGEELGKTIIGPTANITLGREKDRHTATMTIIGKEIINGLRAKGFTLLPDQIFATGFGNSEVEARDNMYREAIGRYHEMGIDQRFIATSKRDREINNWIQDNLLLEDVVKRFLTKLGSQGYVNWRFYIPSKDLYQSGSSRRYVKLIAIKADGTEVPLNMASGNTDKKAIAEAVSNYVGF</sequence>
<organism evidence="2">
    <name type="scientific">Pithovirus LCPAC103</name>
    <dbReference type="NCBI Taxonomy" id="2506588"/>
    <lineage>
        <taxon>Viruses</taxon>
        <taxon>Pithoviruses</taxon>
    </lineage>
</organism>
<dbReference type="CDD" id="cd00593">
    <property type="entry name" value="RIBOc"/>
    <property type="match status" value="1"/>
</dbReference>
<dbReference type="GO" id="GO:0004525">
    <property type="term" value="F:ribonuclease III activity"/>
    <property type="evidence" value="ECO:0007669"/>
    <property type="project" value="InterPro"/>
</dbReference>
<dbReference type="SUPFAM" id="SSF69065">
    <property type="entry name" value="RNase III domain-like"/>
    <property type="match status" value="1"/>
</dbReference>
<dbReference type="InterPro" id="IPR036389">
    <property type="entry name" value="RNase_III_sf"/>
</dbReference>
<accession>A0A481Z4M2</accession>
<feature type="domain" description="RNase III" evidence="1">
    <location>
        <begin position="74"/>
        <end position="165"/>
    </location>
</feature>